<dbReference type="OrthoDB" id="6093252at2759"/>
<accession>A0A232EZB8</accession>
<evidence type="ECO:0000313" key="2">
    <source>
        <dbReference type="Proteomes" id="UP000215335"/>
    </source>
</evidence>
<gene>
    <name evidence="1" type="ORF">TSAR_001747</name>
</gene>
<evidence type="ECO:0000313" key="1">
    <source>
        <dbReference type="EMBL" id="OXU23669.1"/>
    </source>
</evidence>
<sequence>MFLRWCPATSSFSEALRSLLEIHKSIVVFRQFDKIQSIIQRSKMFALSRTVAPRIASATAQQTRNYNIVAKPRVRVSFAEKVIHGIFLGSIPLICPLYLSCKFGQWTQEQMDAE</sequence>
<proteinExistence type="predicted"/>
<name>A0A232EZB8_9HYME</name>
<dbReference type="Proteomes" id="UP000215335">
    <property type="component" value="Unassembled WGS sequence"/>
</dbReference>
<dbReference type="AlphaFoldDB" id="A0A232EZB8"/>
<dbReference type="EMBL" id="NNAY01001532">
    <property type="protein sequence ID" value="OXU23669.1"/>
    <property type="molecule type" value="Genomic_DNA"/>
</dbReference>
<organism evidence="1 2">
    <name type="scientific">Trichomalopsis sarcophagae</name>
    <dbReference type="NCBI Taxonomy" id="543379"/>
    <lineage>
        <taxon>Eukaryota</taxon>
        <taxon>Metazoa</taxon>
        <taxon>Ecdysozoa</taxon>
        <taxon>Arthropoda</taxon>
        <taxon>Hexapoda</taxon>
        <taxon>Insecta</taxon>
        <taxon>Pterygota</taxon>
        <taxon>Neoptera</taxon>
        <taxon>Endopterygota</taxon>
        <taxon>Hymenoptera</taxon>
        <taxon>Apocrita</taxon>
        <taxon>Proctotrupomorpha</taxon>
        <taxon>Chalcidoidea</taxon>
        <taxon>Pteromalidae</taxon>
        <taxon>Pteromalinae</taxon>
        <taxon>Trichomalopsis</taxon>
    </lineage>
</organism>
<comment type="caution">
    <text evidence="1">The sequence shown here is derived from an EMBL/GenBank/DDBJ whole genome shotgun (WGS) entry which is preliminary data.</text>
</comment>
<protein>
    <submittedName>
        <fullName evidence="1">Uncharacterized protein</fullName>
    </submittedName>
</protein>
<reference evidence="1 2" key="1">
    <citation type="journal article" date="2017" name="Curr. Biol.">
        <title>The Evolution of Venom by Co-option of Single-Copy Genes.</title>
        <authorList>
            <person name="Martinson E.O."/>
            <person name="Mrinalini"/>
            <person name="Kelkar Y.D."/>
            <person name="Chang C.H."/>
            <person name="Werren J.H."/>
        </authorList>
    </citation>
    <scope>NUCLEOTIDE SEQUENCE [LARGE SCALE GENOMIC DNA]</scope>
    <source>
        <strain evidence="1 2">Alberta</strain>
        <tissue evidence="1">Whole body</tissue>
    </source>
</reference>
<keyword evidence="2" id="KW-1185">Reference proteome</keyword>